<evidence type="ECO:0000259" key="3">
    <source>
        <dbReference type="Pfam" id="PF25967"/>
    </source>
</evidence>
<keyword evidence="6" id="KW-1185">Reference proteome</keyword>
<evidence type="ECO:0000313" key="5">
    <source>
        <dbReference type="EMBL" id="MDZ5471860.1"/>
    </source>
</evidence>
<feature type="transmembrane region" description="Helical" evidence="2">
    <location>
        <begin position="6"/>
        <end position="24"/>
    </location>
</feature>
<feature type="domain" description="Multidrug resistance protein MdtA-like C-terminal permuted SH3" evidence="3">
    <location>
        <begin position="306"/>
        <end position="359"/>
    </location>
</feature>
<protein>
    <submittedName>
        <fullName evidence="5">Efflux RND transporter periplasmic adaptor subunit</fullName>
    </submittedName>
</protein>
<dbReference type="Pfam" id="PF25967">
    <property type="entry name" value="RND-MFP_C"/>
    <property type="match status" value="1"/>
</dbReference>
<dbReference type="PANTHER" id="PTHR30469">
    <property type="entry name" value="MULTIDRUG RESISTANCE PROTEIN MDTA"/>
    <property type="match status" value="1"/>
</dbReference>
<evidence type="ECO:0000313" key="6">
    <source>
        <dbReference type="Proteomes" id="UP001290455"/>
    </source>
</evidence>
<keyword evidence="1" id="KW-0175">Coiled coil</keyword>
<keyword evidence="2" id="KW-0472">Membrane</keyword>
<evidence type="ECO:0000259" key="4">
    <source>
        <dbReference type="Pfam" id="PF25984"/>
    </source>
</evidence>
<evidence type="ECO:0000256" key="2">
    <source>
        <dbReference type="SAM" id="Phobius"/>
    </source>
</evidence>
<dbReference type="Proteomes" id="UP001290455">
    <property type="component" value="Unassembled WGS sequence"/>
</dbReference>
<keyword evidence="2" id="KW-0812">Transmembrane</keyword>
<comment type="caution">
    <text evidence="5">The sequence shown here is derived from an EMBL/GenBank/DDBJ whole genome shotgun (WGS) entry which is preliminary data.</text>
</comment>
<proteinExistence type="predicted"/>
<feature type="coiled-coil region" evidence="1">
    <location>
        <begin position="103"/>
        <end position="130"/>
    </location>
</feature>
<keyword evidence="2" id="KW-1133">Transmembrane helix</keyword>
<dbReference type="Gene3D" id="2.40.420.20">
    <property type="match status" value="1"/>
</dbReference>
<dbReference type="Gene3D" id="1.10.287.1490">
    <property type="match status" value="1"/>
</dbReference>
<dbReference type="InterPro" id="IPR058627">
    <property type="entry name" value="MdtA-like_C"/>
</dbReference>
<dbReference type="PANTHER" id="PTHR30469:SF33">
    <property type="entry name" value="SLR1207 PROTEIN"/>
    <property type="match status" value="1"/>
</dbReference>
<feature type="domain" description="YknX-like barrel-sandwich hybrid" evidence="4">
    <location>
        <begin position="63"/>
        <end position="209"/>
    </location>
</feature>
<organism evidence="5 6">
    <name type="scientific">Robertmurraya mangrovi</name>
    <dbReference type="NCBI Taxonomy" id="3098077"/>
    <lineage>
        <taxon>Bacteria</taxon>
        <taxon>Bacillati</taxon>
        <taxon>Bacillota</taxon>
        <taxon>Bacilli</taxon>
        <taxon>Bacillales</taxon>
        <taxon>Bacillaceae</taxon>
        <taxon>Robertmurraya</taxon>
    </lineage>
</organism>
<sequence length="404" mass="45626">MKWKYWLLTIVTALFILSNLYLIFKKDSEISRLNYIENWTKVEGMTLVDSKKGTGKITPVEEQHIYHQAKSGEFKQFLVKEGEEVEVGAALLEYSPSEIERDLTKLQSEKSTLEQELSALTVNISQLQTLQQSMSQKATSDKEKGNKVQNELLSDSILAEIYEKERQKSKVEGKIAEYEQIITAATEGLTTLTVNSNLGGTIKEVNPTLNNPIITIYSDEQQIEGLMSEEEVQELSVGMKVIATSEHLSKSFEGTISQIFTVPVEESNEKKSQYRYIIQLEEIPEEKLPYGSHVELKIIKREAIDALSIPFKSLRKGNEIYVFALDKDGSINKRLVKTGIQVNNNLEVMGEIEAGDIIVSNPKGVKNESPYFTPLKTKHWSKEAIQKLGKRALLKSMAKGFLIK</sequence>
<evidence type="ECO:0000256" key="1">
    <source>
        <dbReference type="SAM" id="Coils"/>
    </source>
</evidence>
<dbReference type="InterPro" id="IPR058639">
    <property type="entry name" value="BSH_YknX-like"/>
</dbReference>
<dbReference type="Pfam" id="PF25984">
    <property type="entry name" value="BSH_YknX"/>
    <property type="match status" value="1"/>
</dbReference>
<reference evidence="5 6" key="1">
    <citation type="submission" date="2023-11" db="EMBL/GenBank/DDBJ databases">
        <title>Bacillus jintuensis, isolated from a mudflat on the Beibu Gulf coast.</title>
        <authorList>
            <person name="Li M."/>
        </authorList>
    </citation>
    <scope>NUCLEOTIDE SEQUENCE [LARGE SCALE GENOMIC DNA]</scope>
    <source>
        <strain evidence="5 6">31A1R</strain>
    </source>
</reference>
<dbReference type="EMBL" id="JAXOFX010000004">
    <property type="protein sequence ID" value="MDZ5471860.1"/>
    <property type="molecule type" value="Genomic_DNA"/>
</dbReference>
<name>A0ABU5IXH9_9BACI</name>
<accession>A0ABU5IXH9</accession>
<dbReference type="RefSeq" id="WP_322446150.1">
    <property type="nucleotide sequence ID" value="NZ_JAXOFX010000004.1"/>
</dbReference>
<gene>
    <name evidence="5" type="ORF">SM124_08870</name>
</gene>